<dbReference type="Proteomes" id="UP000037696">
    <property type="component" value="Unassembled WGS sequence"/>
</dbReference>
<gene>
    <name evidence="2" type="ORF">ACN38_g1083</name>
</gene>
<dbReference type="EMBL" id="LHQQ01000010">
    <property type="protein sequence ID" value="KOS47910.1"/>
    <property type="molecule type" value="Genomic_DNA"/>
</dbReference>
<accession>A0A0M8PHR0</accession>
<feature type="region of interest" description="Disordered" evidence="1">
    <location>
        <begin position="39"/>
        <end position="67"/>
    </location>
</feature>
<evidence type="ECO:0000256" key="1">
    <source>
        <dbReference type="SAM" id="MobiDB-lite"/>
    </source>
</evidence>
<evidence type="ECO:0000313" key="2">
    <source>
        <dbReference type="EMBL" id="KOS47910.1"/>
    </source>
</evidence>
<organism evidence="2 3">
    <name type="scientific">Penicillium nordicum</name>
    <dbReference type="NCBI Taxonomy" id="229535"/>
    <lineage>
        <taxon>Eukaryota</taxon>
        <taxon>Fungi</taxon>
        <taxon>Dikarya</taxon>
        <taxon>Ascomycota</taxon>
        <taxon>Pezizomycotina</taxon>
        <taxon>Eurotiomycetes</taxon>
        <taxon>Eurotiomycetidae</taxon>
        <taxon>Eurotiales</taxon>
        <taxon>Aspergillaceae</taxon>
        <taxon>Penicillium</taxon>
    </lineage>
</organism>
<dbReference type="AlphaFoldDB" id="A0A0M8PHR0"/>
<sequence>MDVQISKNKIKFQSPISTKLSFIGTWKLVSADQFPTTGKSSLSFHQNHGRQHPKTKKIAGRPGGLAI</sequence>
<keyword evidence="3" id="KW-1185">Reference proteome</keyword>
<evidence type="ECO:0000313" key="3">
    <source>
        <dbReference type="Proteomes" id="UP000037696"/>
    </source>
</evidence>
<name>A0A0M8PHR0_9EURO</name>
<reference evidence="2 3" key="1">
    <citation type="submission" date="2015-08" db="EMBL/GenBank/DDBJ databases">
        <title>Genome sequencing of Penicillium nordicum.</title>
        <authorList>
            <person name="Nguyen H.D."/>
            <person name="Seifert K.A."/>
        </authorList>
    </citation>
    <scope>NUCLEOTIDE SEQUENCE [LARGE SCALE GENOMIC DNA]</scope>
    <source>
        <strain evidence="2 3">DAOMC 185683</strain>
    </source>
</reference>
<feature type="compositionally biased region" description="Basic residues" evidence="1">
    <location>
        <begin position="47"/>
        <end position="59"/>
    </location>
</feature>
<proteinExistence type="predicted"/>
<protein>
    <submittedName>
        <fullName evidence="2">Uncharacterized protein</fullName>
    </submittedName>
</protein>
<comment type="caution">
    <text evidence="2">The sequence shown here is derived from an EMBL/GenBank/DDBJ whole genome shotgun (WGS) entry which is preliminary data.</text>
</comment>